<protein>
    <submittedName>
        <fullName evidence="5">SDR family oxidoreductase</fullName>
    </submittedName>
</protein>
<dbReference type="PRINTS" id="PR00081">
    <property type="entry name" value="GDHRDH"/>
</dbReference>
<keyword evidence="3" id="KW-0560">Oxidoreductase</keyword>
<reference evidence="5 6" key="1">
    <citation type="submission" date="2023-05" db="EMBL/GenBank/DDBJ databases">
        <title>Adaptations of aquatic viruses from atmosphere-close ecosystems of the Central Arctic Ocean.</title>
        <authorList>
            <person name="Rahlff J."/>
            <person name="Holmfeldt K."/>
        </authorList>
    </citation>
    <scope>NUCLEOTIDE SEQUENCE [LARGE SCALE GENOMIC DNA]</scope>
    <source>
        <strain evidence="5 6">Arc14</strain>
    </source>
</reference>
<dbReference type="PRINTS" id="PR00080">
    <property type="entry name" value="SDRFAMILY"/>
</dbReference>
<dbReference type="Gene3D" id="3.40.50.720">
    <property type="entry name" value="NAD(P)-binding Rossmann-like Domain"/>
    <property type="match status" value="1"/>
</dbReference>
<comment type="similarity">
    <text evidence="1 4">Belongs to the short-chain dehydrogenases/reductases (SDR) family.</text>
</comment>
<evidence type="ECO:0000256" key="4">
    <source>
        <dbReference type="RuleBase" id="RU000363"/>
    </source>
</evidence>
<evidence type="ECO:0000313" key="5">
    <source>
        <dbReference type="EMBL" id="MEZ7514576.1"/>
    </source>
</evidence>
<dbReference type="InterPro" id="IPR036291">
    <property type="entry name" value="NAD(P)-bd_dom_sf"/>
</dbReference>
<dbReference type="InterPro" id="IPR020904">
    <property type="entry name" value="Sc_DH/Rdtase_CS"/>
</dbReference>
<dbReference type="InterPro" id="IPR002347">
    <property type="entry name" value="SDR_fam"/>
</dbReference>
<gene>
    <name evidence="5" type="ORF">QO192_04680</name>
</gene>
<dbReference type="PROSITE" id="PS00061">
    <property type="entry name" value="ADH_SHORT"/>
    <property type="match status" value="1"/>
</dbReference>
<dbReference type="PANTHER" id="PTHR43391">
    <property type="entry name" value="RETINOL DEHYDROGENASE-RELATED"/>
    <property type="match status" value="1"/>
</dbReference>
<dbReference type="NCBIfam" id="NF006120">
    <property type="entry name" value="PRK08264.1-6"/>
    <property type="match status" value="1"/>
</dbReference>
<organism evidence="5 6">
    <name type="scientific">Flavobacterium frigidarium</name>
    <dbReference type="NCBI Taxonomy" id="99286"/>
    <lineage>
        <taxon>Bacteria</taxon>
        <taxon>Pseudomonadati</taxon>
        <taxon>Bacteroidota</taxon>
        <taxon>Flavobacteriia</taxon>
        <taxon>Flavobacteriales</taxon>
        <taxon>Flavobacteriaceae</taxon>
        <taxon>Flavobacterium</taxon>
    </lineage>
</organism>
<evidence type="ECO:0000313" key="6">
    <source>
        <dbReference type="Proteomes" id="UP001568894"/>
    </source>
</evidence>
<proteinExistence type="inferred from homology"/>
<keyword evidence="6" id="KW-1185">Reference proteome</keyword>
<dbReference type="Pfam" id="PF00106">
    <property type="entry name" value="adh_short"/>
    <property type="match status" value="1"/>
</dbReference>
<comment type="caution">
    <text evidence="5">The sequence shown here is derived from an EMBL/GenBank/DDBJ whole genome shotgun (WGS) entry which is preliminary data.</text>
</comment>
<name>A0ABV4KCW8_9FLAO</name>
<dbReference type="RefSeq" id="WP_371568489.1">
    <property type="nucleotide sequence ID" value="NZ_JASMRN010000003.1"/>
</dbReference>
<evidence type="ECO:0000256" key="2">
    <source>
        <dbReference type="ARBA" id="ARBA00022857"/>
    </source>
</evidence>
<sequence length="244" mass="25617">MNKAIKDKVVVVTGANRGIGAAIVATFLDQGASKIYLAVRDVNSTKELESKFGDRVVTIEADVSNTKSIQALAAKTTDANIVINNAGVGDPQTTIGDTVEEDFKFQLEVNASGLLRVANAFAKTLEKNKGALVQLNSIASMKNFSHLSTYSASKAASYNLTQGLRSELGPKGVTVISVHPGPVATEMGKNAGFEDGASTNTIAEAIAVGLEKGEFHVFPDEMAKQVGAAYEGFSENVVLADFSE</sequence>
<accession>A0ABV4KCW8</accession>
<dbReference type="SUPFAM" id="SSF51735">
    <property type="entry name" value="NAD(P)-binding Rossmann-fold domains"/>
    <property type="match status" value="1"/>
</dbReference>
<evidence type="ECO:0000256" key="3">
    <source>
        <dbReference type="ARBA" id="ARBA00023002"/>
    </source>
</evidence>
<keyword evidence="2" id="KW-0521">NADP</keyword>
<evidence type="ECO:0000256" key="1">
    <source>
        <dbReference type="ARBA" id="ARBA00006484"/>
    </source>
</evidence>
<dbReference type="EMBL" id="JASMRN010000003">
    <property type="protein sequence ID" value="MEZ7514576.1"/>
    <property type="molecule type" value="Genomic_DNA"/>
</dbReference>
<dbReference type="PANTHER" id="PTHR43391:SF14">
    <property type="entry name" value="DEHYDROGENASE_REDUCTASE SDR FAMILY PROTEIN 7-LIKE"/>
    <property type="match status" value="1"/>
</dbReference>
<dbReference type="Proteomes" id="UP001568894">
    <property type="component" value="Unassembled WGS sequence"/>
</dbReference>